<feature type="compositionally biased region" description="Basic and acidic residues" evidence="2">
    <location>
        <begin position="1521"/>
        <end position="1539"/>
    </location>
</feature>
<feature type="region of interest" description="Disordered" evidence="2">
    <location>
        <begin position="1513"/>
        <end position="1547"/>
    </location>
</feature>
<dbReference type="Proteomes" id="UP000322000">
    <property type="component" value="Chromosome 26"/>
</dbReference>
<feature type="region of interest" description="Disordered" evidence="2">
    <location>
        <begin position="909"/>
        <end position="932"/>
    </location>
</feature>
<sequence length="1668" mass="188788">MLRTTISRLKKVCTIACVPRLLRGYQPYSPGKLEIFSYAVLKKAPKSTKSTDDDEHEPKSVRHKENPEYLIVPEKEAKLPEKNENEDGSTEDAKDEGVTPIVLAPQQARDAHSEECQRIIDKAFGTEVVEPILSEQYFSVNHMKDTRQAITKAELAKLQFTAESLREQMVPDQRVQFGLYKSVDPNVEECTTEPDAVIIKDNTLITSTDTDTTQAQHEPANLQKPVDEQLGFLQQSLRALPAEEGNSELSERVRNAHPGIAKENKPLSEYLSVFKNASFSKDPFEPYSAENSPSNNSERMKEHNIKSIYLNKPDISGSEYNSQVHGPNENPNSMTLGFDNNPGRKGKRTQGVIENIGQAHTLLTNAQKEEEEAAIPYNFEGMHLKEYCVRATTAKEAEEQLTQRIENIEETPLVEAHTPKVEGFSITPKVLGQTNDSIDNYCDKNLNNPEASPGIDTSASYDEVAKRCLDTPTSQIDEILLKEMEKLGIPITGHRDSGIRLPVCENDLVQMDVIKKPRRPVEKKDIDLESHECERGAVDLFENEEEDNNMTLNYPILLINKESVLPDFDEEALMQLVELIKNEQVKCERLEEEAEEVVDTMHPNQVLIDPYDKKTIARDTGEFDPEEWKDPKRGYAHILPYYNTTKSESVRQTVVAKAKVAAEVLEEKSAQKTPAMSPNHFAWFSENTNRCLRRNLTFDETAMSERRLILSHAQKAMYENNLASRENNDSNMDMYKAKDLGPKQDINYSRMTGRQMIVDEAQKRLFEYKENREAYSKYMNMSKATGVERNETAAEASMTGGLLLNEAQKGLHENEEKNTYNKYMEMCNPSRFERNLSAEESRTTEPQLLLSESQKRLYENYEKAESGMDTYSKYMDMCDPSGFWRHQYAHGSREQNAQPNYIYTNLKKPSDMWQNDQSRQGYQPGSQTDNKYDYTNNPYLQNPKAPQSEFTNMIVNTAQSEGITGTDQPVTPLLGKMSAGATRLPAGDAYASRQVPCYLSKSLNTSDNSFNIKETLRISERMKEPSNINEVEKALNIKPSTTIPEKLAHKVKSIALPPPTYRIYKHMSKTHPKPPQRARPLKPMPLSPQIFQASHRAHSSRNEVLDRKRSRTAKDWRRAIDPPAPLTHAQFSQPTAEIVEDLSYENKPPLTVAQGPNFKYKTYANESDEVWDAEGDDRPPTEKYARANYTKSVAAQAQPASEAVEASTHAVKKSIAQEIWDNEQLDPKHVLTCNETCPIALRSSTIEPSEANRLKAIYDQDFTKADLQKDSRYNMRKFSPNMNVERLPDFEPLPNTEGQPNMGNVPNVMHADACLSPELSDTQTFNASAATLPESFTEPDLAPRHSTKTHAGASPVQISECPSLPKLNEDVSLSELLRRVRLRNKLLEQQEKNKGAVEATMSKCPKAPRCPPTAPRAPPNHPVVMPPFALPMLKPRPRSCPPRKKPKSAKFSTCDLDVDTGLPLGSHATIACPEMVCEMNGVGTFDLAPNVEECLPLPNRNFSKTEWTKPKFDVSKPYSNNRKDGDPSNKIYENNKDKNLLSPLNQDKNVNDERSVYQACQSLRSIINSFCTKVDLRATIAHLNLERLLAPPMAAVSYVMVRYYGNTDPTKKDKFWKPKVRIPVGPDWKSKVQNPKDVKEMEQELKYYLLSVEDSNAKKQNPKMRANK</sequence>
<keyword evidence="1" id="KW-0175">Coiled coil</keyword>
<evidence type="ECO:0000256" key="1">
    <source>
        <dbReference type="SAM" id="Coils"/>
    </source>
</evidence>
<dbReference type="OrthoDB" id="7479003at2759"/>
<feature type="compositionally biased region" description="Pro residues" evidence="2">
    <location>
        <begin position="1408"/>
        <end position="1421"/>
    </location>
</feature>
<gene>
    <name evidence="4" type="primary">LOC113505619</name>
</gene>
<organism evidence="3 4">
    <name type="scientific">Trichoplusia ni</name>
    <name type="common">Cabbage looper</name>
    <dbReference type="NCBI Taxonomy" id="7111"/>
    <lineage>
        <taxon>Eukaryota</taxon>
        <taxon>Metazoa</taxon>
        <taxon>Ecdysozoa</taxon>
        <taxon>Arthropoda</taxon>
        <taxon>Hexapoda</taxon>
        <taxon>Insecta</taxon>
        <taxon>Pterygota</taxon>
        <taxon>Neoptera</taxon>
        <taxon>Endopterygota</taxon>
        <taxon>Lepidoptera</taxon>
        <taxon>Glossata</taxon>
        <taxon>Ditrysia</taxon>
        <taxon>Noctuoidea</taxon>
        <taxon>Noctuidae</taxon>
        <taxon>Plusiinae</taxon>
        <taxon>Trichoplusia</taxon>
    </lineage>
</organism>
<keyword evidence="3" id="KW-1185">Reference proteome</keyword>
<dbReference type="InParanoid" id="A0A7E5WTQ5"/>
<evidence type="ECO:0000256" key="2">
    <source>
        <dbReference type="SAM" id="MobiDB-lite"/>
    </source>
</evidence>
<accession>A0A7E5WTQ5</accession>
<feature type="region of interest" description="Disordered" evidence="2">
    <location>
        <begin position="46"/>
        <end position="96"/>
    </location>
</feature>
<evidence type="ECO:0000313" key="3">
    <source>
        <dbReference type="Proteomes" id="UP000322000"/>
    </source>
</evidence>
<protein>
    <submittedName>
        <fullName evidence="4">Uncharacterized protein LOC113505619 isoform X1</fullName>
    </submittedName>
</protein>
<feature type="compositionally biased region" description="Polar residues" evidence="2">
    <location>
        <begin position="912"/>
        <end position="932"/>
    </location>
</feature>
<dbReference type="RefSeq" id="XP_026744210.1">
    <property type="nucleotide sequence ID" value="XM_026888409.1"/>
</dbReference>
<evidence type="ECO:0000313" key="4">
    <source>
        <dbReference type="RefSeq" id="XP_026744210.1"/>
    </source>
</evidence>
<feature type="compositionally biased region" description="Basic and acidic residues" evidence="2">
    <location>
        <begin position="56"/>
        <end position="96"/>
    </location>
</feature>
<feature type="region of interest" description="Disordered" evidence="2">
    <location>
        <begin position="1393"/>
        <end position="1421"/>
    </location>
</feature>
<dbReference type="GeneID" id="113505619"/>
<feature type="coiled-coil region" evidence="1">
    <location>
        <begin position="573"/>
        <end position="600"/>
    </location>
</feature>
<dbReference type="KEGG" id="tnl:113505619"/>
<reference evidence="4" key="1">
    <citation type="submission" date="2025-08" db="UniProtKB">
        <authorList>
            <consortium name="RefSeq"/>
        </authorList>
    </citation>
    <scope>IDENTIFICATION</scope>
</reference>
<name>A0A7E5WTQ5_TRINI</name>
<proteinExistence type="predicted"/>
<feature type="region of interest" description="Disordered" evidence="2">
    <location>
        <begin position="1336"/>
        <end position="1361"/>
    </location>
</feature>